<dbReference type="Proteomes" id="UP000054928">
    <property type="component" value="Unassembled WGS sequence"/>
</dbReference>
<dbReference type="RefSeq" id="XP_024580935.1">
    <property type="nucleotide sequence ID" value="XM_024730682.1"/>
</dbReference>
<proteinExistence type="predicted"/>
<evidence type="ECO:0000313" key="2">
    <source>
        <dbReference type="Proteomes" id="UP000054928"/>
    </source>
</evidence>
<dbReference type="EMBL" id="CCYD01001204">
    <property type="protein sequence ID" value="CEG44566.1"/>
    <property type="molecule type" value="Genomic_DNA"/>
</dbReference>
<protein>
    <submittedName>
        <fullName evidence="1">Uncharacterized protein</fullName>
    </submittedName>
</protein>
<dbReference type="AlphaFoldDB" id="A0A0P1AV75"/>
<name>A0A0P1AV75_PLAHL</name>
<sequence>MSGCQRVDDFVGGCVEISITRNSVGSSSSFYEQSKHTTFLRYLYKEVLTSKRQVLSHFIWINLYGVGNANLVSIKYSNRRSIHENTKILWGNETRDVDVLASR</sequence>
<keyword evidence="2" id="KW-1185">Reference proteome</keyword>
<accession>A0A0P1AV75</accession>
<dbReference type="GeneID" id="36395972"/>
<evidence type="ECO:0000313" key="1">
    <source>
        <dbReference type="EMBL" id="CEG44566.1"/>
    </source>
</evidence>
<organism evidence="1 2">
    <name type="scientific">Plasmopara halstedii</name>
    <name type="common">Downy mildew of sunflower</name>
    <dbReference type="NCBI Taxonomy" id="4781"/>
    <lineage>
        <taxon>Eukaryota</taxon>
        <taxon>Sar</taxon>
        <taxon>Stramenopiles</taxon>
        <taxon>Oomycota</taxon>
        <taxon>Peronosporomycetes</taxon>
        <taxon>Peronosporales</taxon>
        <taxon>Peronosporaceae</taxon>
        <taxon>Plasmopara</taxon>
    </lineage>
</organism>
<reference evidence="2" key="1">
    <citation type="submission" date="2014-09" db="EMBL/GenBank/DDBJ databases">
        <authorList>
            <person name="Sharma Rahul"/>
            <person name="Thines Marco"/>
        </authorList>
    </citation>
    <scope>NUCLEOTIDE SEQUENCE [LARGE SCALE GENOMIC DNA]</scope>
</reference>